<dbReference type="EMBL" id="BJXL01000040">
    <property type="protein sequence ID" value="GEM83347.1"/>
    <property type="molecule type" value="Genomic_DNA"/>
</dbReference>
<reference evidence="2 3" key="1">
    <citation type="submission" date="2019-07" db="EMBL/GenBank/DDBJ databases">
        <title>Whole genome shotgun sequence of Meiothermus hypogaeus NBRC 106114.</title>
        <authorList>
            <person name="Hosoyama A."/>
            <person name="Uohara A."/>
            <person name="Ohji S."/>
            <person name="Ichikawa N."/>
        </authorList>
    </citation>
    <scope>NUCLEOTIDE SEQUENCE [LARGE SCALE GENOMIC DNA]</scope>
    <source>
        <strain evidence="2 3">NBRC 106114</strain>
    </source>
</reference>
<feature type="transmembrane region" description="Helical" evidence="1">
    <location>
        <begin position="40"/>
        <end position="61"/>
    </location>
</feature>
<dbReference type="OrthoDB" id="7870017at2"/>
<sequence>MSDLELWITLLGMTLIAFALRYGPLVMLERFQLPPNLQQALRYVPAATLAGLVFPALLAPGGQWAIGLDNERLLAGVIAALAAWRFRNILLTLLVGMGALWLLQWMGV</sequence>
<keyword evidence="1" id="KW-0472">Membrane</keyword>
<dbReference type="Pfam" id="PF05437">
    <property type="entry name" value="AzlD"/>
    <property type="match status" value="1"/>
</dbReference>
<evidence type="ECO:0000256" key="1">
    <source>
        <dbReference type="SAM" id="Phobius"/>
    </source>
</evidence>
<dbReference type="RefSeq" id="WP_119339626.1">
    <property type="nucleotide sequence ID" value="NZ_BJXL01000040.1"/>
</dbReference>
<dbReference type="Proteomes" id="UP000321197">
    <property type="component" value="Unassembled WGS sequence"/>
</dbReference>
<organism evidence="2 3">
    <name type="scientific">Meiothermus hypogaeus NBRC 106114</name>
    <dbReference type="NCBI Taxonomy" id="1227553"/>
    <lineage>
        <taxon>Bacteria</taxon>
        <taxon>Thermotogati</taxon>
        <taxon>Deinococcota</taxon>
        <taxon>Deinococci</taxon>
        <taxon>Thermales</taxon>
        <taxon>Thermaceae</taxon>
        <taxon>Meiothermus</taxon>
    </lineage>
</organism>
<name>A0A511R211_9DEIN</name>
<accession>A0A511R211</accession>
<evidence type="ECO:0008006" key="4">
    <source>
        <dbReference type="Google" id="ProtNLM"/>
    </source>
</evidence>
<feature type="transmembrane region" description="Helical" evidence="1">
    <location>
        <begin position="6"/>
        <end position="28"/>
    </location>
</feature>
<evidence type="ECO:0000313" key="3">
    <source>
        <dbReference type="Proteomes" id="UP000321197"/>
    </source>
</evidence>
<keyword evidence="1" id="KW-0812">Transmembrane</keyword>
<dbReference type="AlphaFoldDB" id="A0A511R211"/>
<dbReference type="InterPro" id="IPR008407">
    <property type="entry name" value="Brnchd-chn_aa_trnsp_AzlD"/>
</dbReference>
<keyword evidence="1" id="KW-1133">Transmembrane helix</keyword>
<comment type="caution">
    <text evidence="2">The sequence shown here is derived from an EMBL/GenBank/DDBJ whole genome shotgun (WGS) entry which is preliminary data.</text>
</comment>
<feature type="transmembrane region" description="Helical" evidence="1">
    <location>
        <begin position="73"/>
        <end position="103"/>
    </location>
</feature>
<protein>
    <recommendedName>
        <fullName evidence="4">Branched-chain amino acid ABC transporter</fullName>
    </recommendedName>
</protein>
<gene>
    <name evidence="2" type="ORF">MHY01S_15130</name>
</gene>
<proteinExistence type="predicted"/>
<evidence type="ECO:0000313" key="2">
    <source>
        <dbReference type="EMBL" id="GEM83347.1"/>
    </source>
</evidence>